<dbReference type="PIRSF" id="PIRSF001092">
    <property type="entry name" value="Alpha-L-fucosidase"/>
    <property type="match status" value="1"/>
</dbReference>
<evidence type="ECO:0000313" key="14">
    <source>
        <dbReference type="Proteomes" id="UP000410492"/>
    </source>
</evidence>
<sequence length="461" mass="54230">MKTTFGLSFVLFSYLHYINCVKYEPNWDSLDTRPLPKWFDEAKVGILLHWGVFSVPSFGSEWFWEDWKSGSQQYVHYMKENYPPDFKYQEFAKDFKAEFFDPQQWARIFKRSGARYVVLTSKHHEGYTLWPSKYSYSWNSKDVGPGRDIVGELSRAVRDEDLIFGLYHSLYEWYNPMYLSDKALNFTTTEFVDKKIIPEMRELVEQYKPSVIWSDGDWEAKDTYWKSTDFLAWLYNKSPVKDEVVVNDRWGSGIPCKHGDIYTCSDRYNPGVLQKHKWENAMTIDKKSWGFRREANLSDFFTIEELLYQLASTVSCGGNLLMNVGPTMEGTIAPIFEERLTQMGDWLTINGEAIYGSKPWVYQNDTSDGDVWYTSKDDVIYAIVLKYKPDLYLDGPMELYKQHYSCYLVGQDHQMPLTLTATNDKLQITMPPIHTIKGNWAYVLKFQRTPQILRRKQNSNF</sequence>
<evidence type="ECO:0000256" key="2">
    <source>
        <dbReference type="ARBA" id="ARBA00007951"/>
    </source>
</evidence>
<dbReference type="Pfam" id="PF16757">
    <property type="entry name" value="Fucosidase_C"/>
    <property type="match status" value="1"/>
</dbReference>
<dbReference type="GO" id="GO:0016139">
    <property type="term" value="P:glycoside catabolic process"/>
    <property type="evidence" value="ECO:0007669"/>
    <property type="project" value="TreeGrafter"/>
</dbReference>
<dbReference type="InterPro" id="IPR000933">
    <property type="entry name" value="Glyco_hydro_29"/>
</dbReference>
<evidence type="ECO:0000259" key="11">
    <source>
        <dbReference type="Pfam" id="PF01120"/>
    </source>
</evidence>
<evidence type="ECO:0000256" key="6">
    <source>
        <dbReference type="ARBA" id="ARBA00023180"/>
    </source>
</evidence>
<keyword evidence="14" id="KW-1185">Reference proteome</keyword>
<comment type="function">
    <text evidence="1">Alpha-L-fucosidase is responsible for hydrolyzing the alpha-1,6-linked fucose joined to the reducing-end N-acetylglucosamine of the carbohydrate moieties of glycoproteins.</text>
</comment>
<keyword evidence="7 10" id="KW-0326">Glycosidase</keyword>
<dbReference type="OrthoDB" id="6039950at2759"/>
<dbReference type="InterPro" id="IPR057739">
    <property type="entry name" value="Glyco_hydro_29_N"/>
</dbReference>
<evidence type="ECO:0000256" key="9">
    <source>
        <dbReference type="ARBA" id="ARBA00081661"/>
    </source>
</evidence>
<dbReference type="InterPro" id="IPR016286">
    <property type="entry name" value="FUC_metazoa-typ"/>
</dbReference>
<feature type="domain" description="Alpha-L-fucosidase C-terminal" evidence="12">
    <location>
        <begin position="363"/>
        <end position="446"/>
    </location>
</feature>
<proteinExistence type="inferred from homology"/>
<dbReference type="GO" id="GO:0004560">
    <property type="term" value="F:alpha-L-fucosidase activity"/>
    <property type="evidence" value="ECO:0007669"/>
    <property type="project" value="UniProtKB-EC"/>
</dbReference>
<keyword evidence="5 10" id="KW-0378">Hydrolase</keyword>
<dbReference type="SUPFAM" id="SSF51445">
    <property type="entry name" value="(Trans)glycosidases"/>
    <property type="match status" value="1"/>
</dbReference>
<evidence type="ECO:0000256" key="4">
    <source>
        <dbReference type="ARBA" id="ARBA00022729"/>
    </source>
</evidence>
<accession>A0A653BHL2</accession>
<evidence type="ECO:0000259" key="12">
    <source>
        <dbReference type="Pfam" id="PF16757"/>
    </source>
</evidence>
<evidence type="ECO:0000256" key="1">
    <source>
        <dbReference type="ARBA" id="ARBA00004071"/>
    </source>
</evidence>
<comment type="similarity">
    <text evidence="2 10">Belongs to the glycosyl hydrolase 29 family.</text>
</comment>
<dbReference type="InterPro" id="IPR031919">
    <property type="entry name" value="Fucosidase_C"/>
</dbReference>
<keyword evidence="6" id="KW-0325">Glycoprotein</keyword>
<dbReference type="EC" id="3.2.1.51" evidence="3"/>
<dbReference type="PRINTS" id="PR00741">
    <property type="entry name" value="GLHYDRLASE29"/>
</dbReference>
<keyword evidence="4 10" id="KW-0732">Signal</keyword>
<protein>
    <recommendedName>
        <fullName evidence="8">Putative alpha-L-fucosidase</fullName>
        <ecNumber evidence="3">3.2.1.51</ecNumber>
    </recommendedName>
    <alternativeName>
        <fullName evidence="9">Alpha-L-fucoside fucohydrolase</fullName>
    </alternativeName>
</protein>
<organism evidence="13 14">
    <name type="scientific">Callosobruchus maculatus</name>
    <name type="common">Southern cowpea weevil</name>
    <name type="synonym">Pulse bruchid</name>
    <dbReference type="NCBI Taxonomy" id="64391"/>
    <lineage>
        <taxon>Eukaryota</taxon>
        <taxon>Metazoa</taxon>
        <taxon>Ecdysozoa</taxon>
        <taxon>Arthropoda</taxon>
        <taxon>Hexapoda</taxon>
        <taxon>Insecta</taxon>
        <taxon>Pterygota</taxon>
        <taxon>Neoptera</taxon>
        <taxon>Endopterygota</taxon>
        <taxon>Coleoptera</taxon>
        <taxon>Polyphaga</taxon>
        <taxon>Cucujiformia</taxon>
        <taxon>Chrysomeloidea</taxon>
        <taxon>Chrysomelidae</taxon>
        <taxon>Bruchinae</taxon>
        <taxon>Bruchini</taxon>
        <taxon>Callosobruchus</taxon>
    </lineage>
</organism>
<dbReference type="Pfam" id="PF01120">
    <property type="entry name" value="Alpha_L_fucos"/>
    <property type="match status" value="1"/>
</dbReference>
<name>A0A653BHL2_CALMS</name>
<dbReference type="InterPro" id="IPR017853">
    <property type="entry name" value="GH"/>
</dbReference>
<reference evidence="13 14" key="1">
    <citation type="submission" date="2019-01" db="EMBL/GenBank/DDBJ databases">
        <authorList>
            <person name="Sayadi A."/>
        </authorList>
    </citation>
    <scope>NUCLEOTIDE SEQUENCE [LARGE SCALE GENOMIC DNA]</scope>
</reference>
<evidence type="ECO:0000256" key="8">
    <source>
        <dbReference type="ARBA" id="ARBA00074133"/>
    </source>
</evidence>
<dbReference type="Gene3D" id="3.20.20.80">
    <property type="entry name" value="Glycosidases"/>
    <property type="match status" value="1"/>
</dbReference>
<evidence type="ECO:0000313" key="13">
    <source>
        <dbReference type="EMBL" id="VEN35088.1"/>
    </source>
</evidence>
<feature type="signal peptide" evidence="10">
    <location>
        <begin position="1"/>
        <end position="20"/>
    </location>
</feature>
<feature type="domain" description="Glycoside hydrolase family 29 N-terminal" evidence="11">
    <location>
        <begin position="22"/>
        <end position="352"/>
    </location>
</feature>
<gene>
    <name evidence="13" type="ORF">CALMAC_LOCUS1089</name>
</gene>
<dbReference type="PANTHER" id="PTHR10030">
    <property type="entry name" value="ALPHA-L-FUCOSIDASE"/>
    <property type="match status" value="1"/>
</dbReference>
<dbReference type="GO" id="GO:0005764">
    <property type="term" value="C:lysosome"/>
    <property type="evidence" value="ECO:0007669"/>
    <property type="project" value="TreeGrafter"/>
</dbReference>
<dbReference type="AlphaFoldDB" id="A0A653BHL2"/>
<feature type="chain" id="PRO_5025102693" description="Putative alpha-L-fucosidase" evidence="10">
    <location>
        <begin position="21"/>
        <end position="461"/>
    </location>
</feature>
<dbReference type="Proteomes" id="UP000410492">
    <property type="component" value="Unassembled WGS sequence"/>
</dbReference>
<dbReference type="GO" id="GO:0006004">
    <property type="term" value="P:fucose metabolic process"/>
    <property type="evidence" value="ECO:0007669"/>
    <property type="project" value="InterPro"/>
</dbReference>
<evidence type="ECO:0000256" key="10">
    <source>
        <dbReference type="PIRNR" id="PIRNR001092"/>
    </source>
</evidence>
<dbReference type="EMBL" id="CAACVG010001216">
    <property type="protein sequence ID" value="VEN35088.1"/>
    <property type="molecule type" value="Genomic_DNA"/>
</dbReference>
<evidence type="ECO:0000256" key="7">
    <source>
        <dbReference type="ARBA" id="ARBA00023295"/>
    </source>
</evidence>
<evidence type="ECO:0000256" key="3">
    <source>
        <dbReference type="ARBA" id="ARBA00012662"/>
    </source>
</evidence>
<dbReference type="SMART" id="SM00812">
    <property type="entry name" value="Alpha_L_fucos"/>
    <property type="match status" value="1"/>
</dbReference>
<dbReference type="PANTHER" id="PTHR10030:SF37">
    <property type="entry name" value="ALPHA-L-FUCOSIDASE-RELATED"/>
    <property type="match status" value="1"/>
</dbReference>
<dbReference type="FunFam" id="3.20.20.80:FF:000027">
    <property type="entry name" value="Alpha-L-fucosidase"/>
    <property type="match status" value="1"/>
</dbReference>
<evidence type="ECO:0000256" key="5">
    <source>
        <dbReference type="ARBA" id="ARBA00022801"/>
    </source>
</evidence>